<name>A0A6B4JKI7_CLOBO</name>
<accession>A0A6B4JKI7</accession>
<dbReference type="InterPro" id="IPR010982">
    <property type="entry name" value="Lambda_DNA-bd_dom_sf"/>
</dbReference>
<evidence type="ECO:0000313" key="2">
    <source>
        <dbReference type="Proteomes" id="UP000486903"/>
    </source>
</evidence>
<dbReference type="GO" id="GO:0003677">
    <property type="term" value="F:DNA binding"/>
    <property type="evidence" value="ECO:0007669"/>
    <property type="project" value="InterPro"/>
</dbReference>
<evidence type="ECO:0000313" key="1">
    <source>
        <dbReference type="EMBL" id="NFV25090.1"/>
    </source>
</evidence>
<dbReference type="CDD" id="cd00093">
    <property type="entry name" value="HTH_XRE"/>
    <property type="match status" value="1"/>
</dbReference>
<dbReference type="AlphaFoldDB" id="A0A6B4JKI7"/>
<comment type="caution">
    <text evidence="1">The sequence shown here is derived from an EMBL/GenBank/DDBJ whole genome shotgun (WGS) entry which is preliminary data.</text>
</comment>
<dbReference type="PROSITE" id="PS50943">
    <property type="entry name" value="HTH_CROC1"/>
    <property type="match status" value="1"/>
</dbReference>
<dbReference type="InterPro" id="IPR001387">
    <property type="entry name" value="Cro/C1-type_HTH"/>
</dbReference>
<gene>
    <name evidence="1" type="ORF">FDG31_02735</name>
</gene>
<dbReference type="SMART" id="SM00530">
    <property type="entry name" value="HTH_XRE"/>
    <property type="match status" value="1"/>
</dbReference>
<dbReference type="RefSeq" id="WP_003373427.1">
    <property type="nucleotide sequence ID" value="NZ_JACBBA010000001.1"/>
</dbReference>
<reference evidence="1 2" key="1">
    <citation type="submission" date="2019-04" db="EMBL/GenBank/DDBJ databases">
        <title>Genome sequencing of Clostridium botulinum Groups I-IV and Clostridium butyricum.</title>
        <authorList>
            <person name="Brunt J."/>
            <person name="Van Vliet A.H.M."/>
            <person name="Stringer S.C."/>
            <person name="Carter A.T."/>
            <person name="Peck M.W."/>
        </authorList>
    </citation>
    <scope>NUCLEOTIDE SEQUENCE [LARGE SCALE GENOMIC DNA]</scope>
    <source>
        <strain evidence="1 2">BL81</strain>
    </source>
</reference>
<proteinExistence type="predicted"/>
<dbReference type="EMBL" id="SXFB01000001">
    <property type="protein sequence ID" value="NFV25090.1"/>
    <property type="molecule type" value="Genomic_DNA"/>
</dbReference>
<dbReference type="SUPFAM" id="SSF47413">
    <property type="entry name" value="lambda repressor-like DNA-binding domains"/>
    <property type="match status" value="1"/>
</dbReference>
<protein>
    <submittedName>
        <fullName evidence="1">Helix-turn-helix transcriptional regulator</fullName>
    </submittedName>
</protein>
<dbReference type="Proteomes" id="UP000486903">
    <property type="component" value="Unassembled WGS sequence"/>
</dbReference>
<dbReference type="Gene3D" id="1.10.260.40">
    <property type="entry name" value="lambda repressor-like DNA-binding domains"/>
    <property type="match status" value="1"/>
</dbReference>
<sequence length="71" mass="8214">MLKKKRIQKQMTELELAKKIGRSEGHVSKLETHPEKCNPGVKLILKLAKELSLNPVKVFLFFVKNIKDQDK</sequence>
<organism evidence="1 2">
    <name type="scientific">Clostridium botulinum</name>
    <dbReference type="NCBI Taxonomy" id="1491"/>
    <lineage>
        <taxon>Bacteria</taxon>
        <taxon>Bacillati</taxon>
        <taxon>Bacillota</taxon>
        <taxon>Clostridia</taxon>
        <taxon>Eubacteriales</taxon>
        <taxon>Clostridiaceae</taxon>
        <taxon>Clostridium</taxon>
    </lineage>
</organism>
<dbReference type="Pfam" id="PF01381">
    <property type="entry name" value="HTH_3"/>
    <property type="match status" value="1"/>
</dbReference>